<gene>
    <name evidence="2" type="ORF">RJ641_009929</name>
</gene>
<dbReference type="PANTHER" id="PTHR16166:SF130">
    <property type="entry name" value="PROTEIN SORTING-ASSOCIATED PROTEIN, PUTATIVE (DUF1162)-RELATED"/>
    <property type="match status" value="1"/>
</dbReference>
<protein>
    <submittedName>
        <fullName evidence="2">Vacuolar protein sorting-associated protein 13, VPS13 adaptor binding domain</fullName>
    </submittedName>
</protein>
<feature type="non-terminal residue" evidence="2">
    <location>
        <position position="1"/>
    </location>
</feature>
<sequence length="1328" mass="148161">DLPSADQAPQNALLSIQLAVPGTFLTSPVHLSLLEAQTRAWRTRILSQHDSRTYPGPFIVVDISRKAENGLSIAVSPLLRVHNETEFAMELRFQRPQVKADFASILLNAGDMIDDCMAVFDAVGLSGGSRKALMSLTVGNFLYSFRPQITDTLKSSQKIYSVEWSEDLKGGKAVRISGIFDKLSYTIRKAFSVEPFKYSFSCACCSVKFEDASVGGVHFMIQTIVRDIPVMQPNSSGNTNENTNAVVALQVQKEIFLFPTVRVTNLLQSEICVLLSETGDLCITGHDKIGKEATIAPGSKVNFYANPSIMYFMVTMTAFNSSCKPVNSGEWVKKLQKRKSNVNSLDINLEFGVGKYFATLRLYRGDHGILEAVIFTSYTLKNDTDFPLICLVPNLKILPREEVHKFCFSLPPEVGVCLAPNSMASWFAKSSKVILKLLEGKSSEALLDLDSLSGLTEISLEMEGESGALGLLKLGAAVGLSTSEEIVPSQMVTMVPRYVVCNESEETVIVRQCYLENDMEGMIYINSKQKTALQLHKGSSRREISPFDNFVRKHRTNNDSVILIQFRLDKTGLDWSGPVCIASLGRFYLKFRRSSDFLVEHSHDIRARDDNSVEFAVVQVAEEGSSIVSHFYRSPNITLPYRIENLLHSAITYYQKNSLQPETLKSGSSVDYVWDDSTLPHMLIVHIDEMHLLREINLDKVRAWKPFYKSGQKRGLATNFLFDKTPRVQETMSGEVHALKVANVGYEVYTDGSTRVLKVCELDDCLKVETIIRSCTKVRFRVSSFAVSLVENQYQAVDATVPSDFTTITVARLGKLSLNSVLTDHLSYYQISMQNLSSLNVDQKWVGAPFPSMLRRHRVDHSDATDNILSVILILQSTSKIMHVKHLSIILQPIDLNLDEETLMKVVPFWRRSLSDANGPSVQFYFDHFEIHPIKITANFLPGDSFASYSSAQETLRSLLHSVIKIPTIRNMVVELNGVLVTHALVTTRELLIKCAQHYSWYALRAIYIAKGSQLLPPSFVSVFDDLASSSLDVFFDPSSGSINLPGLSIGTFKFISKCIDKKGFSGTKRYFGDLGKTLRNAGSNVLFAAVTEISDSVLKGAEASGFKGMLTGFHQGILRLAMEPSMLQTAFMEGGPERKIKLDQSPGVDELYIEGYLQAMLDTVYSQEYLRVRVIDNEVVLKNLPPSSALIDEIMNRVKDFLVSKELLKGDSSTTSRPLRHLRGASEWKIGPTVVTLCEHLFVSFAIRILRKQASKFMGGLRLKALRNRSDDKATVMASNNEEEKKPRTVWKWGIGKFALSGMVAYVDGRLCRCIPHPLARRIITGL</sequence>
<dbReference type="Proteomes" id="UP001370490">
    <property type="component" value="Unassembled WGS sequence"/>
</dbReference>
<dbReference type="InterPro" id="IPR009543">
    <property type="entry name" value="VPS13_VAB"/>
</dbReference>
<dbReference type="GO" id="GO:0045053">
    <property type="term" value="P:protein retention in Golgi apparatus"/>
    <property type="evidence" value="ECO:0007669"/>
    <property type="project" value="TreeGrafter"/>
</dbReference>
<dbReference type="GO" id="GO:0006623">
    <property type="term" value="P:protein targeting to vacuole"/>
    <property type="evidence" value="ECO:0007669"/>
    <property type="project" value="TreeGrafter"/>
</dbReference>
<evidence type="ECO:0000259" key="1">
    <source>
        <dbReference type="Pfam" id="PF25036"/>
    </source>
</evidence>
<reference evidence="2 3" key="1">
    <citation type="submission" date="2023-12" db="EMBL/GenBank/DDBJ databases">
        <title>A high-quality genome assembly for Dillenia turbinata (Dilleniales).</title>
        <authorList>
            <person name="Chanderbali A."/>
        </authorList>
    </citation>
    <scope>NUCLEOTIDE SEQUENCE [LARGE SCALE GENOMIC DNA]</scope>
    <source>
        <strain evidence="2">LSX21</strain>
        <tissue evidence="2">Leaf</tissue>
    </source>
</reference>
<keyword evidence="3" id="KW-1185">Reference proteome</keyword>
<evidence type="ECO:0000313" key="2">
    <source>
        <dbReference type="EMBL" id="KAK6923729.1"/>
    </source>
</evidence>
<dbReference type="Pfam" id="PF25036">
    <property type="entry name" value="VPS13_VAB"/>
    <property type="match status" value="1"/>
</dbReference>
<dbReference type="InterPro" id="IPR026847">
    <property type="entry name" value="VPS13"/>
</dbReference>
<comment type="caution">
    <text evidence="2">The sequence shown here is derived from an EMBL/GenBank/DDBJ whole genome shotgun (WGS) entry which is preliminary data.</text>
</comment>
<feature type="domain" description="Vacuolar protein sorting-associated protein 13 VPS13 adaptor binding" evidence="1">
    <location>
        <begin position="252"/>
        <end position="676"/>
    </location>
</feature>
<name>A0AAN8Z282_9MAGN</name>
<dbReference type="EMBL" id="JBAMMX010000017">
    <property type="protein sequence ID" value="KAK6923729.1"/>
    <property type="molecule type" value="Genomic_DNA"/>
</dbReference>
<dbReference type="PANTHER" id="PTHR16166">
    <property type="entry name" value="VACUOLAR PROTEIN SORTING-ASSOCIATED PROTEIN VPS13"/>
    <property type="match status" value="1"/>
</dbReference>
<evidence type="ECO:0000313" key="3">
    <source>
        <dbReference type="Proteomes" id="UP001370490"/>
    </source>
</evidence>
<proteinExistence type="predicted"/>
<organism evidence="2 3">
    <name type="scientific">Dillenia turbinata</name>
    <dbReference type="NCBI Taxonomy" id="194707"/>
    <lineage>
        <taxon>Eukaryota</taxon>
        <taxon>Viridiplantae</taxon>
        <taxon>Streptophyta</taxon>
        <taxon>Embryophyta</taxon>
        <taxon>Tracheophyta</taxon>
        <taxon>Spermatophyta</taxon>
        <taxon>Magnoliopsida</taxon>
        <taxon>eudicotyledons</taxon>
        <taxon>Gunneridae</taxon>
        <taxon>Pentapetalae</taxon>
        <taxon>Dilleniales</taxon>
        <taxon>Dilleniaceae</taxon>
        <taxon>Dillenia</taxon>
    </lineage>
</organism>
<accession>A0AAN8Z282</accession>